<evidence type="ECO:0000256" key="4">
    <source>
        <dbReference type="ARBA" id="ARBA00023163"/>
    </source>
</evidence>
<dbReference type="InterPro" id="IPR053187">
    <property type="entry name" value="Notoamide_regulator"/>
</dbReference>
<dbReference type="Pfam" id="PF04082">
    <property type="entry name" value="Fungal_trans"/>
    <property type="match status" value="1"/>
</dbReference>
<dbReference type="GO" id="GO:0006351">
    <property type="term" value="P:DNA-templated transcription"/>
    <property type="evidence" value="ECO:0007669"/>
    <property type="project" value="InterPro"/>
</dbReference>
<dbReference type="PROSITE" id="PS00463">
    <property type="entry name" value="ZN2_CY6_FUNGAL_1"/>
    <property type="match status" value="1"/>
</dbReference>
<dbReference type="GO" id="GO:0008270">
    <property type="term" value="F:zinc ion binding"/>
    <property type="evidence" value="ECO:0007669"/>
    <property type="project" value="InterPro"/>
</dbReference>
<dbReference type="PANTHER" id="PTHR47256:SF9">
    <property type="entry name" value="ZN(II)2CYS6 TRANSCRIPTION FACTOR (EUROFUNG)"/>
    <property type="match status" value="1"/>
</dbReference>
<dbReference type="InterPro" id="IPR007219">
    <property type="entry name" value="XnlR_reg_dom"/>
</dbReference>
<dbReference type="SMART" id="SM00066">
    <property type="entry name" value="GAL4"/>
    <property type="match status" value="1"/>
</dbReference>
<dbReference type="SUPFAM" id="SSF57701">
    <property type="entry name" value="Zn2/Cys6 DNA-binding domain"/>
    <property type="match status" value="1"/>
</dbReference>
<dbReference type="CDD" id="cd00067">
    <property type="entry name" value="GAL4"/>
    <property type="match status" value="1"/>
</dbReference>
<keyword evidence="5" id="KW-0539">Nucleus</keyword>
<keyword evidence="2" id="KW-0805">Transcription regulation</keyword>
<gene>
    <name evidence="8" type="ORF">BO85DRAFT_404975</name>
</gene>
<dbReference type="AlphaFoldDB" id="A0A8G1VI30"/>
<dbReference type="Gene3D" id="4.10.240.10">
    <property type="entry name" value="Zn(2)-C6 fungal-type DNA-binding domain"/>
    <property type="match status" value="1"/>
</dbReference>
<sequence length="737" mass="83212">MAAVPAAVQGLAPCSTTARTWFPDASNVGGVRLIYVIRSQQHRQLAPGPSPTKSDKYPPGDSPPGDSFRTASDVSKKRVSMACLACKKSKRKCSGTAPCDNCRAFNRQCIFDETLDQRRRVAAKRTADELSYHRDMLNDLLKVMRAEDQSHALKLLEFIRKDATAEEIRTYIDDTLGRIEGCSKVSDAAGRQLQQVRRVIDVEGAGPSFRPKVMDIHYLCNEVPHRVPAEPWTTVTGDADLVSHLVSLYFTWDYPFHAFLDRDVFLKHMRKGNTNSEFCSPFLVNALLTNACHFSDYSEAYVEPGDIMTKGADFLAEAERLREEGPMKLSLANLQGTLLLHERYAISGEDDLGYRMLHQAIWTGESLGLIGPRKFSLNPGQISDDMDISIKRTAWGLFHIDTDEATDSNPDSVVHADFLRPSLIDKVNLERPNRYSAEDSSLWYPYPSHRSARPSYLSHYFNESCNLCEIARDVSQRLFGIDANAASAEHLRQMQETLYERLRGWYSKLPDIFDPYHRPPPYIILLRMRYHTLVINIFTFRTERTRNTPDSEAPKTPESPPGLSPLPKYNTVGIVQSAARAIAALTVLHRREYGISRAHHFAMYAINLALFTLLESGTFDVLDSDFLALASSFSNIASRSPLGRSLLHIFRQAVHAKGQGRRLRESNAVSDDLKAMFDEESTSASRWDEYAAGLQKLEMDERYRGVWDGEFSLSDMLDRYESLSLGKDEIAPERLRC</sequence>
<dbReference type="EMBL" id="KZ825074">
    <property type="protein sequence ID" value="RAH53946.1"/>
    <property type="molecule type" value="Genomic_DNA"/>
</dbReference>
<keyword evidence="9" id="KW-1185">Reference proteome</keyword>
<proteinExistence type="predicted"/>
<evidence type="ECO:0000256" key="1">
    <source>
        <dbReference type="ARBA" id="ARBA00022723"/>
    </source>
</evidence>
<feature type="domain" description="Zn(2)-C6 fungal-type" evidence="7">
    <location>
        <begin position="82"/>
        <end position="111"/>
    </location>
</feature>
<dbReference type="GO" id="GO:0003677">
    <property type="term" value="F:DNA binding"/>
    <property type="evidence" value="ECO:0007669"/>
    <property type="project" value="UniProtKB-KW"/>
</dbReference>
<dbReference type="Pfam" id="PF00172">
    <property type="entry name" value="Zn_clus"/>
    <property type="match status" value="1"/>
</dbReference>
<keyword evidence="4" id="KW-0804">Transcription</keyword>
<evidence type="ECO:0000313" key="9">
    <source>
        <dbReference type="Proteomes" id="UP000249526"/>
    </source>
</evidence>
<keyword evidence="1" id="KW-0479">Metal-binding</keyword>
<keyword evidence="3" id="KW-0238">DNA-binding</keyword>
<reference evidence="8 9" key="1">
    <citation type="submission" date="2018-02" db="EMBL/GenBank/DDBJ databases">
        <title>The genomes of Aspergillus section Nigri reveals drivers in fungal speciation.</title>
        <authorList>
            <consortium name="DOE Joint Genome Institute"/>
            <person name="Vesth T.C."/>
            <person name="Nybo J."/>
            <person name="Theobald S."/>
            <person name="Brandl J."/>
            <person name="Frisvad J.C."/>
            <person name="Nielsen K.F."/>
            <person name="Lyhne E.K."/>
            <person name="Kogle M.E."/>
            <person name="Kuo A."/>
            <person name="Riley R."/>
            <person name="Clum A."/>
            <person name="Nolan M."/>
            <person name="Lipzen A."/>
            <person name="Salamov A."/>
            <person name="Henrissat B."/>
            <person name="Wiebenga A."/>
            <person name="De vries R.P."/>
            <person name="Grigoriev I.V."/>
            <person name="Mortensen U.H."/>
            <person name="Andersen M.R."/>
            <person name="Baker S.E."/>
        </authorList>
    </citation>
    <scope>NUCLEOTIDE SEQUENCE [LARGE SCALE GENOMIC DNA]</scope>
    <source>
        <strain evidence="8 9">CBS 112811</strain>
    </source>
</reference>
<evidence type="ECO:0000256" key="2">
    <source>
        <dbReference type="ARBA" id="ARBA00023015"/>
    </source>
</evidence>
<dbReference type="PROSITE" id="PS50048">
    <property type="entry name" value="ZN2_CY6_FUNGAL_2"/>
    <property type="match status" value="1"/>
</dbReference>
<dbReference type="GO" id="GO:0009893">
    <property type="term" value="P:positive regulation of metabolic process"/>
    <property type="evidence" value="ECO:0007669"/>
    <property type="project" value="UniProtKB-ARBA"/>
</dbReference>
<feature type="region of interest" description="Disordered" evidence="6">
    <location>
        <begin position="42"/>
        <end position="73"/>
    </location>
</feature>
<dbReference type="InterPro" id="IPR001138">
    <property type="entry name" value="Zn2Cys6_DnaBD"/>
</dbReference>
<dbReference type="GeneID" id="37160691"/>
<dbReference type="InterPro" id="IPR036864">
    <property type="entry name" value="Zn2-C6_fun-type_DNA-bd_sf"/>
</dbReference>
<evidence type="ECO:0000256" key="3">
    <source>
        <dbReference type="ARBA" id="ARBA00023125"/>
    </source>
</evidence>
<dbReference type="GO" id="GO:0000981">
    <property type="term" value="F:DNA-binding transcription factor activity, RNA polymerase II-specific"/>
    <property type="evidence" value="ECO:0007669"/>
    <property type="project" value="InterPro"/>
</dbReference>
<dbReference type="Proteomes" id="UP000249526">
    <property type="component" value="Unassembled WGS sequence"/>
</dbReference>
<evidence type="ECO:0000256" key="5">
    <source>
        <dbReference type="ARBA" id="ARBA00023242"/>
    </source>
</evidence>
<feature type="region of interest" description="Disordered" evidence="6">
    <location>
        <begin position="546"/>
        <end position="566"/>
    </location>
</feature>
<name>A0A8G1VI30_9EURO</name>
<evidence type="ECO:0000259" key="7">
    <source>
        <dbReference type="PROSITE" id="PS50048"/>
    </source>
</evidence>
<dbReference type="RefSeq" id="XP_025511868.1">
    <property type="nucleotide sequence ID" value="XM_025657289.1"/>
</dbReference>
<accession>A0A8G1VI30</accession>
<dbReference type="CDD" id="cd12148">
    <property type="entry name" value="fungal_TF_MHR"/>
    <property type="match status" value="1"/>
</dbReference>
<organism evidence="8 9">
    <name type="scientific">Aspergillus piperis CBS 112811</name>
    <dbReference type="NCBI Taxonomy" id="1448313"/>
    <lineage>
        <taxon>Eukaryota</taxon>
        <taxon>Fungi</taxon>
        <taxon>Dikarya</taxon>
        <taxon>Ascomycota</taxon>
        <taxon>Pezizomycotina</taxon>
        <taxon>Eurotiomycetes</taxon>
        <taxon>Eurotiomycetidae</taxon>
        <taxon>Eurotiales</taxon>
        <taxon>Aspergillaceae</taxon>
        <taxon>Aspergillus</taxon>
        <taxon>Aspergillus subgen. Circumdati</taxon>
    </lineage>
</organism>
<protein>
    <recommendedName>
        <fullName evidence="7">Zn(2)-C6 fungal-type domain-containing protein</fullName>
    </recommendedName>
</protein>
<dbReference type="PANTHER" id="PTHR47256">
    <property type="entry name" value="ZN(II)2CYS6 TRANSCRIPTION FACTOR (EUROFUNG)-RELATED"/>
    <property type="match status" value="1"/>
</dbReference>
<feature type="compositionally biased region" description="Basic and acidic residues" evidence="6">
    <location>
        <begin position="546"/>
        <end position="555"/>
    </location>
</feature>
<evidence type="ECO:0000313" key="8">
    <source>
        <dbReference type="EMBL" id="RAH53946.1"/>
    </source>
</evidence>
<evidence type="ECO:0000256" key="6">
    <source>
        <dbReference type="SAM" id="MobiDB-lite"/>
    </source>
</evidence>